<protein>
    <recommendedName>
        <fullName evidence="4">Endonuclease/exonuclease/phosphatase domain-containing protein</fullName>
    </recommendedName>
</protein>
<dbReference type="Proteomes" id="UP000826195">
    <property type="component" value="Unassembled WGS sequence"/>
</dbReference>
<dbReference type="InterPro" id="IPR036691">
    <property type="entry name" value="Endo/exonu/phosph_ase_sf"/>
</dbReference>
<accession>A0AAV7J9F4</accession>
<sequence length="546" mass="62887">MSKNYTCARCKGKIVRAVESCRGCLKDFHPSCTKAHKIYDSQGHIVPCNGERELFNLDTKGQKSFRRRSTYEYETETIDNAMEPSVNTEQIYNANNENNNIDSDSNNNQKNSVNNRKISVDNNDNNNDKITTQIDLTANNSTESIDQLNTNNLKIMKDEIQKIIHSEMSILRNIFKGLIREEINKISEGLINEMIEIKNSLKEVKEICHLYINNNKNQSADISNQNNNITSIRKNVERILITPINNQESNVTLQQITDNINVTELGVGVNSVRKNQGGKVTLEVENEADKISLSNEIQSKFGNSYEIRTLHKKSPKLKIVKVEESILSIDKDKFIKDLIQQNNFSDIMKVEQDIKLIKRYNTRRGYGSILLEVSPILHKHIMNTDKIMILGDFNVDISKNTHYSTKLLNECAFLGFKQKIEKPTRTTFTSDTTIDLVFTNFQLDTSVLLTPKISDHNIVILNIRKINNPNEDLFYYTRNKKNLDYDLFFSKLDDKVNNVIYKNDLNNTFDSIEFNAAFNMILDSMMLILDEMAPKVRKIIKAKWNL</sequence>
<reference evidence="2 3" key="1">
    <citation type="journal article" date="2021" name="J. Hered.">
        <title>A chromosome-level genome assembly of the parasitoid wasp, Cotesia glomerata (Hymenoptera: Braconidae).</title>
        <authorList>
            <person name="Pinto B.J."/>
            <person name="Weis J.J."/>
            <person name="Gamble T."/>
            <person name="Ode P.J."/>
            <person name="Paul R."/>
            <person name="Zaspel J.M."/>
        </authorList>
    </citation>
    <scope>NUCLEOTIDE SEQUENCE [LARGE SCALE GENOMIC DNA]</scope>
    <source>
        <strain evidence="2">CgM1</strain>
    </source>
</reference>
<name>A0AAV7J9F4_COTGL</name>
<evidence type="ECO:0000256" key="1">
    <source>
        <dbReference type="SAM" id="MobiDB-lite"/>
    </source>
</evidence>
<dbReference type="AlphaFoldDB" id="A0AAV7J9F4"/>
<proteinExistence type="predicted"/>
<evidence type="ECO:0000313" key="2">
    <source>
        <dbReference type="EMBL" id="KAH0567654.1"/>
    </source>
</evidence>
<dbReference type="EMBL" id="JAHXZJ010000001">
    <property type="protein sequence ID" value="KAH0567654.1"/>
    <property type="molecule type" value="Genomic_DNA"/>
</dbReference>
<feature type="compositionally biased region" description="Low complexity" evidence="1">
    <location>
        <begin position="95"/>
        <end position="125"/>
    </location>
</feature>
<dbReference type="SUPFAM" id="SSF56219">
    <property type="entry name" value="DNase I-like"/>
    <property type="match status" value="1"/>
</dbReference>
<organism evidence="2 3">
    <name type="scientific">Cotesia glomerata</name>
    <name type="common">Lepidopteran parasitic wasp</name>
    <name type="synonym">Apanteles glomeratus</name>
    <dbReference type="NCBI Taxonomy" id="32391"/>
    <lineage>
        <taxon>Eukaryota</taxon>
        <taxon>Metazoa</taxon>
        <taxon>Ecdysozoa</taxon>
        <taxon>Arthropoda</taxon>
        <taxon>Hexapoda</taxon>
        <taxon>Insecta</taxon>
        <taxon>Pterygota</taxon>
        <taxon>Neoptera</taxon>
        <taxon>Endopterygota</taxon>
        <taxon>Hymenoptera</taxon>
        <taxon>Apocrita</taxon>
        <taxon>Ichneumonoidea</taxon>
        <taxon>Braconidae</taxon>
        <taxon>Microgastrinae</taxon>
        <taxon>Cotesia</taxon>
    </lineage>
</organism>
<comment type="caution">
    <text evidence="2">The sequence shown here is derived from an EMBL/GenBank/DDBJ whole genome shotgun (WGS) entry which is preliminary data.</text>
</comment>
<evidence type="ECO:0008006" key="4">
    <source>
        <dbReference type="Google" id="ProtNLM"/>
    </source>
</evidence>
<gene>
    <name evidence="2" type="ORF">KQX54_011335</name>
</gene>
<keyword evidence="3" id="KW-1185">Reference proteome</keyword>
<feature type="region of interest" description="Disordered" evidence="1">
    <location>
        <begin position="95"/>
        <end position="127"/>
    </location>
</feature>
<evidence type="ECO:0000313" key="3">
    <source>
        <dbReference type="Proteomes" id="UP000826195"/>
    </source>
</evidence>